<protein>
    <submittedName>
        <fullName evidence="2">Uncharacterized protein</fullName>
    </submittedName>
</protein>
<keyword evidence="1" id="KW-0732">Signal</keyword>
<organism evidence="2 3">
    <name type="scientific">Fusobacterium necrophorum subsp. funduliforme B35</name>
    <dbReference type="NCBI Taxonomy" id="1226633"/>
    <lineage>
        <taxon>Bacteria</taxon>
        <taxon>Fusobacteriati</taxon>
        <taxon>Fusobacteriota</taxon>
        <taxon>Fusobacteriia</taxon>
        <taxon>Fusobacteriales</taxon>
        <taxon>Fusobacteriaceae</taxon>
        <taxon>Fusobacterium</taxon>
    </lineage>
</organism>
<dbReference type="AlphaFoldDB" id="A0A0B4EPF2"/>
<evidence type="ECO:0000313" key="2">
    <source>
        <dbReference type="EMBL" id="KID48820.1"/>
    </source>
</evidence>
<dbReference type="EMBL" id="AUZI01000021">
    <property type="protein sequence ID" value="KID48820.1"/>
    <property type="molecule type" value="Genomic_DNA"/>
</dbReference>
<dbReference type="InterPro" id="IPR038404">
    <property type="entry name" value="TRAP_DctP_sf"/>
</dbReference>
<dbReference type="PANTHER" id="PTHR33376:SF2">
    <property type="entry name" value="DICARBOXYLATE-BINDING PERIPLASMIC PROTEIN"/>
    <property type="match status" value="1"/>
</dbReference>
<dbReference type="Pfam" id="PF03480">
    <property type="entry name" value="DctP"/>
    <property type="match status" value="1"/>
</dbReference>
<gene>
    <name evidence="2" type="ORF">C095_08770</name>
</gene>
<dbReference type="Proteomes" id="UP000031184">
    <property type="component" value="Unassembled WGS sequence"/>
</dbReference>
<reference evidence="2 3" key="1">
    <citation type="submission" date="2013-08" db="EMBL/GenBank/DDBJ databases">
        <title>An opportunistic ruminal bacterium that causes liver abscesses in cattle.</title>
        <authorList>
            <person name="Benahmed F.H."/>
            <person name="Rasmussen M."/>
            <person name="Harbottle H."/>
            <person name="Soppet D."/>
            <person name="Nagaraja T.G."/>
            <person name="Davidson M."/>
        </authorList>
    </citation>
    <scope>NUCLEOTIDE SEQUENCE [LARGE SCALE GENOMIC DNA]</scope>
    <source>
        <strain evidence="2 3">B35</strain>
    </source>
</reference>
<accession>A0A0B4EPF2</accession>
<dbReference type="GO" id="GO:0030246">
    <property type="term" value="F:carbohydrate binding"/>
    <property type="evidence" value="ECO:0007669"/>
    <property type="project" value="TreeGrafter"/>
</dbReference>
<evidence type="ECO:0000256" key="1">
    <source>
        <dbReference type="ARBA" id="ARBA00022729"/>
    </source>
</evidence>
<dbReference type="PATRIC" id="fig|1226633.4.peg.1770"/>
<dbReference type="PANTHER" id="PTHR33376">
    <property type="match status" value="1"/>
</dbReference>
<sequence length="208" mass="23853">MFLSDILKPLFQSVSQNGFEVVGIFTAGARCVYTNKAITSPDDLKGYKIRVMQSDTMKKMLDFMGGIGTPMGQGEVYTAIQQGVLEGGENNEVTYVDLKHYEVAPYFSYTNHLMVPDLIIINEKLYNEMNKENRKIFDNLINNMIEDEFDVWNENVENAKKIALENGAKFIEVEIKPFQERVKPLQEEVIKMSDTTKNIFEEVRKLSN</sequence>
<comment type="caution">
    <text evidence="2">The sequence shown here is derived from an EMBL/GenBank/DDBJ whole genome shotgun (WGS) entry which is preliminary data.</text>
</comment>
<proteinExistence type="predicted"/>
<dbReference type="Gene3D" id="3.40.190.170">
    <property type="entry name" value="Bacterial extracellular solute-binding protein, family 7"/>
    <property type="match status" value="1"/>
</dbReference>
<name>A0A0B4EPF2_9FUSO</name>
<dbReference type="GO" id="GO:0055085">
    <property type="term" value="P:transmembrane transport"/>
    <property type="evidence" value="ECO:0007669"/>
    <property type="project" value="InterPro"/>
</dbReference>
<evidence type="ECO:0000313" key="3">
    <source>
        <dbReference type="Proteomes" id="UP000031184"/>
    </source>
</evidence>
<dbReference type="NCBIfam" id="NF037995">
    <property type="entry name" value="TRAP_S1"/>
    <property type="match status" value="1"/>
</dbReference>
<dbReference type="InterPro" id="IPR018389">
    <property type="entry name" value="DctP_fam"/>
</dbReference>